<name>A0A5C5ZFI4_9BACT</name>
<dbReference type="InterPro" id="IPR012373">
    <property type="entry name" value="Ferrdict_sens_TM"/>
</dbReference>
<dbReference type="PANTHER" id="PTHR30273">
    <property type="entry name" value="PERIPLASMIC SIGNAL SENSOR AND SIGMA FACTOR ACTIVATOR FECR-RELATED"/>
    <property type="match status" value="1"/>
</dbReference>
<dbReference type="InterPro" id="IPR006860">
    <property type="entry name" value="FecR"/>
</dbReference>
<dbReference type="PANTHER" id="PTHR30273:SF2">
    <property type="entry name" value="PROTEIN FECR"/>
    <property type="match status" value="1"/>
</dbReference>
<dbReference type="OrthoDB" id="287035at2"/>
<protein>
    <submittedName>
        <fullName evidence="3">FecR protein</fullName>
    </submittedName>
</protein>
<sequence>MESNESRNPAGDEPRRQLHTLLAKMWDNELTAQDAVELGELLQSHPGLRQEYLEAKLSQETLVDLCKRWDVAALDYSPVVGTPAIGAKRSSLASLAGDPTAGPAAQPPRRRYRPTHWLAGLSAAAAAVAVGVWIGQAWQTGRTAGGAAPPAEAERMLVARVVDAVSSEMAELVPEFRGREIAAGEVLELESGLTELRFHSGANALLAGPARMTIEGPLKVKLGFGRLTVRMDEGVDGFQVVTPDGQVTDLGTAFGVSVSDGQQSQVSVFEGEVEYQSEKSKEPPTKLVAGEAVRFGPANGPEALTDVPHLAGLKDMSLKRPCVRLPAYKDSYVRNRELREHNELRNFGSDSELLIKYEVAEFPATRRVWLGFDLSGIACEDLIGARLRLSVLPNHLAEEYRQSKNQPYTESDTAWQFEVAGLWDEFYDDWQEDQITWMNAPGNAPNEASGRLTGPHAPVSLGTFSIRGSGQRGDEIVVVGARLLEFLRNDSDGKVTLVVSRRTPSFLGAGQDVIVHGFASREHPDLAPPTLELWGKTAASP</sequence>
<feature type="transmembrane region" description="Helical" evidence="1">
    <location>
        <begin position="117"/>
        <end position="135"/>
    </location>
</feature>
<dbReference type="Pfam" id="PF04773">
    <property type="entry name" value="FecR"/>
    <property type="match status" value="1"/>
</dbReference>
<dbReference type="Proteomes" id="UP000318478">
    <property type="component" value="Unassembled WGS sequence"/>
</dbReference>
<proteinExistence type="predicted"/>
<evidence type="ECO:0000259" key="2">
    <source>
        <dbReference type="Pfam" id="PF04773"/>
    </source>
</evidence>
<keyword evidence="4" id="KW-1185">Reference proteome</keyword>
<accession>A0A5C5ZFI4</accession>
<reference evidence="3 4" key="1">
    <citation type="submission" date="2019-02" db="EMBL/GenBank/DDBJ databases">
        <title>Deep-cultivation of Planctomycetes and their phenomic and genomic characterization uncovers novel biology.</title>
        <authorList>
            <person name="Wiegand S."/>
            <person name="Jogler M."/>
            <person name="Boedeker C."/>
            <person name="Pinto D."/>
            <person name="Vollmers J."/>
            <person name="Rivas-Marin E."/>
            <person name="Kohn T."/>
            <person name="Peeters S.H."/>
            <person name="Heuer A."/>
            <person name="Rast P."/>
            <person name="Oberbeckmann S."/>
            <person name="Bunk B."/>
            <person name="Jeske O."/>
            <person name="Meyerdierks A."/>
            <person name="Storesund J.E."/>
            <person name="Kallscheuer N."/>
            <person name="Luecker S."/>
            <person name="Lage O.M."/>
            <person name="Pohl T."/>
            <person name="Merkel B.J."/>
            <person name="Hornburger P."/>
            <person name="Mueller R.-W."/>
            <person name="Bruemmer F."/>
            <person name="Labrenz M."/>
            <person name="Spormann A.M."/>
            <person name="Op Den Camp H."/>
            <person name="Overmann J."/>
            <person name="Amann R."/>
            <person name="Jetten M.S.M."/>
            <person name="Mascher T."/>
            <person name="Medema M.H."/>
            <person name="Devos D.P."/>
            <person name="Kaster A.-K."/>
            <person name="Ovreas L."/>
            <person name="Rohde M."/>
            <person name="Galperin M.Y."/>
            <person name="Jogler C."/>
        </authorList>
    </citation>
    <scope>NUCLEOTIDE SEQUENCE [LARGE SCALE GENOMIC DNA]</scope>
    <source>
        <strain evidence="3 4">Pla123a</strain>
    </source>
</reference>
<evidence type="ECO:0000256" key="1">
    <source>
        <dbReference type="SAM" id="Phobius"/>
    </source>
</evidence>
<dbReference type="GO" id="GO:0005576">
    <property type="term" value="C:extracellular region"/>
    <property type="evidence" value="ECO:0007669"/>
    <property type="project" value="UniProtKB-SubCell"/>
</dbReference>
<dbReference type="EMBL" id="SJPO01000001">
    <property type="protein sequence ID" value="TWT85948.1"/>
    <property type="molecule type" value="Genomic_DNA"/>
</dbReference>
<feature type="domain" description="FecR protein" evidence="2">
    <location>
        <begin position="221"/>
        <end position="274"/>
    </location>
</feature>
<keyword evidence="1" id="KW-0812">Transmembrane</keyword>
<evidence type="ECO:0000313" key="3">
    <source>
        <dbReference type="EMBL" id="TWT85948.1"/>
    </source>
</evidence>
<evidence type="ECO:0000313" key="4">
    <source>
        <dbReference type="Proteomes" id="UP000318478"/>
    </source>
</evidence>
<dbReference type="RefSeq" id="WP_146584166.1">
    <property type="nucleotide sequence ID" value="NZ_SJPO01000001.1"/>
</dbReference>
<keyword evidence="1" id="KW-0472">Membrane</keyword>
<gene>
    <name evidence="3" type="ORF">Pla123a_07550</name>
</gene>
<organism evidence="3 4">
    <name type="scientific">Posidoniimonas polymericola</name>
    <dbReference type="NCBI Taxonomy" id="2528002"/>
    <lineage>
        <taxon>Bacteria</taxon>
        <taxon>Pseudomonadati</taxon>
        <taxon>Planctomycetota</taxon>
        <taxon>Planctomycetia</taxon>
        <taxon>Pirellulales</taxon>
        <taxon>Lacipirellulaceae</taxon>
        <taxon>Posidoniimonas</taxon>
    </lineage>
</organism>
<keyword evidence="1" id="KW-1133">Transmembrane helix</keyword>
<dbReference type="GO" id="GO:0016989">
    <property type="term" value="F:sigma factor antagonist activity"/>
    <property type="evidence" value="ECO:0007669"/>
    <property type="project" value="TreeGrafter"/>
</dbReference>
<comment type="caution">
    <text evidence="3">The sequence shown here is derived from an EMBL/GenBank/DDBJ whole genome shotgun (WGS) entry which is preliminary data.</text>
</comment>
<dbReference type="AlphaFoldDB" id="A0A5C5ZFI4"/>
<dbReference type="Gene3D" id="2.60.120.1440">
    <property type="match status" value="1"/>
</dbReference>